<comment type="similarity">
    <text evidence="1 3">Belongs to the type-B carboxylesterase/lipase family.</text>
</comment>
<dbReference type="EC" id="3.1.1.-" evidence="3"/>
<keyword evidence="2 3" id="KW-0378">Hydrolase</keyword>
<dbReference type="Pfam" id="PF00135">
    <property type="entry name" value="COesterase"/>
    <property type="match status" value="1"/>
</dbReference>
<dbReference type="PANTHER" id="PTHR11559">
    <property type="entry name" value="CARBOXYLESTERASE"/>
    <property type="match status" value="1"/>
</dbReference>
<dbReference type="AlphaFoldDB" id="A0A8H3VAU2"/>
<dbReference type="InterPro" id="IPR050309">
    <property type="entry name" value="Type-B_Carboxylest/Lipase"/>
</dbReference>
<dbReference type="PROSITE" id="PS00122">
    <property type="entry name" value="CARBOXYLESTERASE_B_1"/>
    <property type="match status" value="1"/>
</dbReference>
<evidence type="ECO:0000259" key="4">
    <source>
        <dbReference type="Pfam" id="PF00135"/>
    </source>
</evidence>
<evidence type="ECO:0000313" key="6">
    <source>
        <dbReference type="Proteomes" id="UP000447873"/>
    </source>
</evidence>
<protein>
    <recommendedName>
        <fullName evidence="3">Carboxylic ester hydrolase</fullName>
        <ecNumber evidence="3">3.1.1.-</ecNumber>
    </recommendedName>
</protein>
<sequence>MFLLFSALLLGIQCSAVHASSAQVIDTGKHISYNGFTRNGSDSFLNIRYAKDTGLRRFGPPEAFVPAVGTAFNNTVAGKSCPQPTGGTSDYNTVLQSSDISEDCLNLLVVRPTGIGPNTKLPVMVYIYGGGLFTGTAYERVLTGEGLVSESVKNGLPVIYVAMNYRLNIFGFALSEPLRGEKSLNVGLRDQRLALDWVQENIVHFGGDKDKVTIFGQSSGALSVTMQITAFGGTQKAPFQQAIIESTTLEPTQTSNLTLDTFNAVAKLSGCSNGTDPQSASTLACLRGLSMESLFNATLTKQALDAANNIGDTYLPTIDGDFVPEAPSALLAAGKFSRIPFMAGWMKDDATPFTLTTIQTTADTLAYISTTSPGLTPATLNSLLALYPITDFAPNTTPALSAEFYRTAQIFRDILLTCPNFLLGAAMAKKFTSKSPPIYLFMQNQTILDSKPTGPTGLGVIHTSELPYVFGQFADYNTTNSTLFPTASDYELHERQSRSWSTFAWTGRPSVDGKRTLEGWTGSYDEWTGDVEGISGTKVYTIGGGNAGLSAIQQGAIAAQKLASRCAYLNSADVIKQLKY</sequence>
<feature type="domain" description="Carboxylesterase type B" evidence="4">
    <location>
        <begin position="34"/>
        <end position="520"/>
    </location>
</feature>
<dbReference type="EMBL" id="WNWS01000042">
    <property type="protein sequence ID" value="KAE9985186.1"/>
    <property type="molecule type" value="Genomic_DNA"/>
</dbReference>
<evidence type="ECO:0000256" key="3">
    <source>
        <dbReference type="RuleBase" id="RU361235"/>
    </source>
</evidence>
<feature type="signal peptide" evidence="3">
    <location>
        <begin position="1"/>
        <end position="19"/>
    </location>
</feature>
<feature type="chain" id="PRO_5034884230" description="Carboxylic ester hydrolase" evidence="3">
    <location>
        <begin position="20"/>
        <end position="580"/>
    </location>
</feature>
<evidence type="ECO:0000256" key="1">
    <source>
        <dbReference type="ARBA" id="ARBA00005964"/>
    </source>
</evidence>
<comment type="caution">
    <text evidence="5">The sequence shown here is derived from an EMBL/GenBank/DDBJ whole genome shotgun (WGS) entry which is preliminary data.</text>
</comment>
<name>A0A8H3VAU2_VENIN</name>
<dbReference type="InterPro" id="IPR029058">
    <property type="entry name" value="AB_hydrolase_fold"/>
</dbReference>
<dbReference type="SUPFAM" id="SSF53474">
    <property type="entry name" value="alpha/beta-Hydrolases"/>
    <property type="match status" value="1"/>
</dbReference>
<dbReference type="Proteomes" id="UP000447873">
    <property type="component" value="Unassembled WGS sequence"/>
</dbReference>
<dbReference type="GO" id="GO:0016787">
    <property type="term" value="F:hydrolase activity"/>
    <property type="evidence" value="ECO:0007669"/>
    <property type="project" value="UniProtKB-KW"/>
</dbReference>
<organism evidence="5 6">
    <name type="scientific">Venturia inaequalis</name>
    <name type="common">Apple scab fungus</name>
    <dbReference type="NCBI Taxonomy" id="5025"/>
    <lineage>
        <taxon>Eukaryota</taxon>
        <taxon>Fungi</taxon>
        <taxon>Dikarya</taxon>
        <taxon>Ascomycota</taxon>
        <taxon>Pezizomycotina</taxon>
        <taxon>Dothideomycetes</taxon>
        <taxon>Pleosporomycetidae</taxon>
        <taxon>Venturiales</taxon>
        <taxon>Venturiaceae</taxon>
        <taxon>Venturia</taxon>
    </lineage>
</organism>
<dbReference type="InterPro" id="IPR019826">
    <property type="entry name" value="Carboxylesterase_B_AS"/>
</dbReference>
<evidence type="ECO:0000313" key="5">
    <source>
        <dbReference type="EMBL" id="KAE9985186.1"/>
    </source>
</evidence>
<keyword evidence="3" id="KW-0732">Signal</keyword>
<dbReference type="InterPro" id="IPR002018">
    <property type="entry name" value="CarbesteraseB"/>
</dbReference>
<reference evidence="5 6" key="1">
    <citation type="submission" date="2018-12" db="EMBL/GenBank/DDBJ databases">
        <title>Venturia inaequalis Genome Resource.</title>
        <authorList>
            <person name="Lichtner F.J."/>
        </authorList>
    </citation>
    <scope>NUCLEOTIDE SEQUENCE [LARGE SCALE GENOMIC DNA]</scope>
    <source>
        <strain evidence="5 6">120213</strain>
    </source>
</reference>
<dbReference type="Gene3D" id="3.40.50.1820">
    <property type="entry name" value="alpha/beta hydrolase"/>
    <property type="match status" value="1"/>
</dbReference>
<accession>A0A8H3VAU2</accession>
<evidence type="ECO:0000256" key="2">
    <source>
        <dbReference type="ARBA" id="ARBA00022801"/>
    </source>
</evidence>
<gene>
    <name evidence="5" type="ORF">EG328_007726</name>
</gene>
<proteinExistence type="inferred from homology"/>